<reference evidence="3 4" key="1">
    <citation type="journal article" date="2019" name="Sci. Rep.">
        <title>Sulfobacillus thermotolerans: new insights into resistance and metabolic capacities of acidophilic chemolithotrophs.</title>
        <authorList>
            <person name="Panyushkina A.E."/>
            <person name="Babenko V.V."/>
            <person name="Nikitina A.S."/>
            <person name="Selezneva O.V."/>
            <person name="Tsaplina I.A."/>
            <person name="Letarova M.A."/>
            <person name="Kostryukova E.S."/>
            <person name="Letarov A.V."/>
        </authorList>
    </citation>
    <scope>NUCLEOTIDE SEQUENCE [LARGE SCALE GENOMIC DNA]</scope>
    <source>
        <strain evidence="3 4">Kr1</strain>
    </source>
</reference>
<dbReference type="SMART" id="SM00829">
    <property type="entry name" value="PKS_ER"/>
    <property type="match status" value="1"/>
</dbReference>
<proteinExistence type="predicted"/>
<keyword evidence="1" id="KW-0521">NADP</keyword>
<dbReference type="InterPro" id="IPR020843">
    <property type="entry name" value="ER"/>
</dbReference>
<dbReference type="EMBL" id="CP019454">
    <property type="protein sequence ID" value="AUW93268.1"/>
    <property type="molecule type" value="Genomic_DNA"/>
</dbReference>
<dbReference type="InterPro" id="IPR013149">
    <property type="entry name" value="ADH-like_C"/>
</dbReference>
<dbReference type="InterPro" id="IPR051603">
    <property type="entry name" value="Zinc-ADH_QOR/CCCR"/>
</dbReference>
<evidence type="ECO:0000313" key="4">
    <source>
        <dbReference type="Proteomes" id="UP000325292"/>
    </source>
</evidence>
<dbReference type="InterPro" id="IPR011032">
    <property type="entry name" value="GroES-like_sf"/>
</dbReference>
<dbReference type="SUPFAM" id="SSF50129">
    <property type="entry name" value="GroES-like"/>
    <property type="match status" value="1"/>
</dbReference>
<accession>A0ABN5GXQ9</accession>
<dbReference type="Pfam" id="PF00107">
    <property type="entry name" value="ADH_zinc_N"/>
    <property type="match status" value="1"/>
</dbReference>
<dbReference type="SUPFAM" id="SSF51735">
    <property type="entry name" value="NAD(P)-binding Rossmann-fold domains"/>
    <property type="match status" value="1"/>
</dbReference>
<dbReference type="InterPro" id="IPR013154">
    <property type="entry name" value="ADH-like_N"/>
</dbReference>
<dbReference type="PANTHER" id="PTHR44154:SF1">
    <property type="entry name" value="QUINONE OXIDOREDUCTASE"/>
    <property type="match status" value="1"/>
</dbReference>
<dbReference type="InterPro" id="IPR036291">
    <property type="entry name" value="NAD(P)-bd_dom_sf"/>
</dbReference>
<dbReference type="Pfam" id="PF08240">
    <property type="entry name" value="ADH_N"/>
    <property type="match status" value="1"/>
</dbReference>
<keyword evidence="4" id="KW-1185">Reference proteome</keyword>
<dbReference type="PANTHER" id="PTHR44154">
    <property type="entry name" value="QUINONE OXIDOREDUCTASE"/>
    <property type="match status" value="1"/>
</dbReference>
<name>A0ABN5GXQ9_9FIRM</name>
<dbReference type="Proteomes" id="UP000325292">
    <property type="component" value="Chromosome"/>
</dbReference>
<evidence type="ECO:0000313" key="3">
    <source>
        <dbReference type="EMBL" id="AUW93268.1"/>
    </source>
</evidence>
<dbReference type="Gene3D" id="3.90.180.10">
    <property type="entry name" value="Medium-chain alcohol dehydrogenases, catalytic domain"/>
    <property type="match status" value="1"/>
</dbReference>
<feature type="domain" description="Enoyl reductase (ER)" evidence="2">
    <location>
        <begin position="10"/>
        <end position="335"/>
    </location>
</feature>
<protein>
    <submittedName>
        <fullName evidence="3">NADPH:quinone reductase</fullName>
    </submittedName>
</protein>
<organism evidence="3 4">
    <name type="scientific">Sulfobacillus thermotolerans</name>
    <dbReference type="NCBI Taxonomy" id="338644"/>
    <lineage>
        <taxon>Bacteria</taxon>
        <taxon>Bacillati</taxon>
        <taxon>Bacillota</taxon>
        <taxon>Clostridia</taxon>
        <taxon>Eubacteriales</taxon>
        <taxon>Clostridiales Family XVII. Incertae Sedis</taxon>
        <taxon>Sulfobacillus</taxon>
    </lineage>
</organism>
<sequence length="337" mass="35985">MYAIRIHEPGAAPVLQYEEVASPEPGPGEVRVRLRAAGVNHRDIWVREGAFGAFPEPLIPGSDGAGEIDALGPGARDYPVGQKVVINPGLSCGRCIYCLSGQQNSCPHYRILDGTYAEQVVVPVVNVVPMPSGLTFLEAASIGIPFVTAEDFLIRAQAAAGQTIVVWGANGGLGLATIQLAHMRRMRVIAVVRHANYIDRLKQYGATDVLVWDGASLLASDILTMTNSRGADIVVDSLGQATFGQSLDMLRRGGTVVTVGGTTGGKVTIDLGQVFRRRLTVLGAYMGSSSILPRLLPLFARGVLIPIIDRTFPLEQAAQAHQRMEEHGLFGNIVLDI</sequence>
<gene>
    <name evidence="3" type="ORF">BXT84_04300</name>
</gene>
<evidence type="ECO:0000256" key="1">
    <source>
        <dbReference type="ARBA" id="ARBA00022857"/>
    </source>
</evidence>
<evidence type="ECO:0000259" key="2">
    <source>
        <dbReference type="SMART" id="SM00829"/>
    </source>
</evidence>